<dbReference type="AlphaFoldDB" id="A0A5N0T9K4"/>
<dbReference type="RefSeq" id="WP_150894656.1">
    <property type="nucleotide sequence ID" value="NZ_VYUY01000018.1"/>
</dbReference>
<evidence type="ECO:0000313" key="4">
    <source>
        <dbReference type="Proteomes" id="UP000326838"/>
    </source>
</evidence>
<feature type="chain" id="PRO_5024272962" description="TQXA domain-containing protein" evidence="2">
    <location>
        <begin position="28"/>
        <end position="832"/>
    </location>
</feature>
<comment type="caution">
    <text evidence="3">The sequence shown here is derived from an EMBL/GenBank/DDBJ whole genome shotgun (WGS) entry which is preliminary data.</text>
</comment>
<reference evidence="4" key="1">
    <citation type="submission" date="2019-09" db="EMBL/GenBank/DDBJ databases">
        <title>Mumia zhuanghuii sp. nov. isolated from the intestinal contents of plateau pika (Ochotona curzoniae) in the Qinghai-Tibet plateau of China.</title>
        <authorList>
            <person name="Tian Z."/>
        </authorList>
    </citation>
    <scope>NUCLEOTIDE SEQUENCE [LARGE SCALE GENOMIC DNA]</scope>
    <source>
        <strain evidence="4">L-033</strain>
    </source>
</reference>
<keyword evidence="4" id="KW-1185">Reference proteome</keyword>
<feature type="transmembrane region" description="Helical" evidence="1">
    <location>
        <begin position="797"/>
        <end position="816"/>
    </location>
</feature>
<evidence type="ECO:0000256" key="1">
    <source>
        <dbReference type="SAM" id="Phobius"/>
    </source>
</evidence>
<keyword evidence="1" id="KW-1133">Transmembrane helix</keyword>
<organism evidence="3 4">
    <name type="scientific">Microbacterium caowuchunii</name>
    <dbReference type="NCBI Taxonomy" id="2614638"/>
    <lineage>
        <taxon>Bacteria</taxon>
        <taxon>Bacillati</taxon>
        <taxon>Actinomycetota</taxon>
        <taxon>Actinomycetes</taxon>
        <taxon>Micrococcales</taxon>
        <taxon>Microbacteriaceae</taxon>
        <taxon>Microbacterium</taxon>
    </lineage>
</organism>
<gene>
    <name evidence="3" type="ORF">F6B40_12820</name>
</gene>
<keyword evidence="1" id="KW-0812">Transmembrane</keyword>
<dbReference type="Proteomes" id="UP000326838">
    <property type="component" value="Unassembled WGS sequence"/>
</dbReference>
<evidence type="ECO:0000256" key="2">
    <source>
        <dbReference type="SAM" id="SignalP"/>
    </source>
</evidence>
<evidence type="ECO:0008006" key="5">
    <source>
        <dbReference type="Google" id="ProtNLM"/>
    </source>
</evidence>
<keyword evidence="1" id="KW-0472">Membrane</keyword>
<proteinExistence type="predicted"/>
<accession>A0A5N0T9K4</accession>
<feature type="signal peptide" evidence="2">
    <location>
        <begin position="1"/>
        <end position="27"/>
    </location>
</feature>
<evidence type="ECO:0000313" key="3">
    <source>
        <dbReference type="EMBL" id="KAA9131174.1"/>
    </source>
</evidence>
<name>A0A5N0T9K4_9MICO</name>
<protein>
    <recommendedName>
        <fullName evidence="5">TQXA domain-containing protein</fullName>
    </recommendedName>
</protein>
<dbReference type="EMBL" id="VYUY01000018">
    <property type="protein sequence ID" value="KAA9131174.1"/>
    <property type="molecule type" value="Genomic_DNA"/>
</dbReference>
<sequence>MKRVLPALLIIAALVVAGLVATRPAQAASPGSGFGEWGPSTRFGWHGSMIVDGIHTYCIFPGLPLPTGESQDRGISADAAGLDPQRLTAINMLISTYGQTTDPVQAAGVGWAVKAIADRETALHTFGYPGDSLAGAVDWVFRHIAPAHSLAVQHLVETYYAEGMAMPVGAQTASGSLQFTTDASDPLLGTVTVIADQPDARGTLALEHAVFTDTGEATLEDARVGQAYALTATPGTGREPVTVRGSGTFQGGFRPAVHHFTTAGGQDTAGPAGRTEFPVAGEDATPRETTFAPVVTTQVAHRYIPSGRYVDDVTFLSARGAWPRTAEQGYLPVRATATLYRTDREPLLTPEVPADAEVVATLEATTDGAVGPTAPYRVESDEPLPGPGFYTAVWTIDADGQHAETIAALEEGYRWQEQFGEQTQITMLTAVSSQAEPVVAVGAPLTDDLIVSGVLPADGLHLTASVHRVPDGVAEADACTPENLLWAGPEQPVHITAPGRTRIEGPAAPDFGTYVWRERAVDAQGLLVHEGACGVEAETTRAPLPTVETRALAAVGWGGEATDTAIVTGPIPATGSTTLTFQLHRGTEGVAPADACTPDSLVADTSATPITVTAAGEFLSPGMRLHHPGAHYWIERLWYTPEGGEPRLLAEGACGLENETTMVERPGLTTRAVERAALDAPFHDSAVITGLGEGVDAEVVFTVFHTEADERPICTPANLETTTTAVPVTGAGEYRSPEVRSSTPGAKHWIAELRARVSPDAEPVVLHTGTCGEDGETTYVDVLAETGAATPPAPMRVVGGLGAVLVAAGLLVAAGARRRPAPATSAATPETH</sequence>
<keyword evidence="2" id="KW-0732">Signal</keyword>